<keyword evidence="8" id="KW-0479">Metal-binding</keyword>
<evidence type="ECO:0000256" key="5">
    <source>
        <dbReference type="ARBA" id="ARBA00011738"/>
    </source>
</evidence>
<evidence type="ECO:0000256" key="11">
    <source>
        <dbReference type="ARBA" id="ARBA00023052"/>
    </source>
</evidence>
<dbReference type="GO" id="GO:0005829">
    <property type="term" value="C:cytosol"/>
    <property type="evidence" value="ECO:0007669"/>
    <property type="project" value="TreeGrafter"/>
</dbReference>
<evidence type="ECO:0000313" key="15">
    <source>
        <dbReference type="Proteomes" id="UP000722050"/>
    </source>
</evidence>
<dbReference type="EMBL" id="JABZQH010000211">
    <property type="protein sequence ID" value="MBF1352615.1"/>
    <property type="molecule type" value="Genomic_DNA"/>
</dbReference>
<dbReference type="PANTHER" id="PTHR43322:SF5">
    <property type="entry name" value="1-DEOXY-D-XYLULOSE-5-PHOSPHATE SYNTHASE, CHLOROPLASTIC"/>
    <property type="match status" value="1"/>
</dbReference>
<dbReference type="GO" id="GO:0046872">
    <property type="term" value="F:metal ion binding"/>
    <property type="evidence" value="ECO:0007669"/>
    <property type="project" value="UniProtKB-KW"/>
</dbReference>
<comment type="cofactor">
    <cofactor evidence="2">
        <name>thiamine diphosphate</name>
        <dbReference type="ChEBI" id="CHEBI:58937"/>
    </cofactor>
</comment>
<dbReference type="GO" id="GO:0019288">
    <property type="term" value="P:isopentenyl diphosphate biosynthetic process, methylerythritol 4-phosphate pathway"/>
    <property type="evidence" value="ECO:0007669"/>
    <property type="project" value="TreeGrafter"/>
</dbReference>
<dbReference type="InterPro" id="IPR009014">
    <property type="entry name" value="Transketo_C/PFOR_II"/>
</dbReference>
<dbReference type="AlphaFoldDB" id="A0A930EEA4"/>
<feature type="non-terminal residue" evidence="14">
    <location>
        <position position="1"/>
    </location>
</feature>
<dbReference type="PANTHER" id="PTHR43322">
    <property type="entry name" value="1-D-DEOXYXYLULOSE 5-PHOSPHATE SYNTHASE-RELATED"/>
    <property type="match status" value="1"/>
</dbReference>
<evidence type="ECO:0000256" key="4">
    <source>
        <dbReference type="ARBA" id="ARBA00011081"/>
    </source>
</evidence>
<evidence type="ECO:0000256" key="12">
    <source>
        <dbReference type="ARBA" id="ARBA00023229"/>
    </source>
</evidence>
<gene>
    <name evidence="14" type="ORF">HXM71_05810</name>
</gene>
<dbReference type="EC" id="2.2.1.7" evidence="6"/>
<dbReference type="GO" id="GO:0016114">
    <property type="term" value="P:terpenoid biosynthetic process"/>
    <property type="evidence" value="ECO:0007669"/>
    <property type="project" value="InterPro"/>
</dbReference>
<evidence type="ECO:0000256" key="9">
    <source>
        <dbReference type="ARBA" id="ARBA00022842"/>
    </source>
</evidence>
<organism evidence="14 15">
    <name type="scientific">Mogibacterium diversum</name>
    <dbReference type="NCBI Taxonomy" id="114527"/>
    <lineage>
        <taxon>Bacteria</taxon>
        <taxon>Bacillati</taxon>
        <taxon>Bacillota</taxon>
        <taxon>Clostridia</taxon>
        <taxon>Peptostreptococcales</taxon>
        <taxon>Anaerovoracaceae</taxon>
        <taxon>Mogibacterium</taxon>
    </lineage>
</organism>
<dbReference type="PROSITE" id="PS00802">
    <property type="entry name" value="TRANSKETOLASE_2"/>
    <property type="match status" value="1"/>
</dbReference>
<dbReference type="SUPFAM" id="SSF52518">
    <property type="entry name" value="Thiamin diphosphate-binding fold (THDP-binding)"/>
    <property type="match status" value="1"/>
</dbReference>
<dbReference type="InterPro" id="IPR020826">
    <property type="entry name" value="Transketolase_BS"/>
</dbReference>
<dbReference type="Proteomes" id="UP000722050">
    <property type="component" value="Unassembled WGS sequence"/>
</dbReference>
<proteinExistence type="inferred from homology"/>
<dbReference type="SMART" id="SM00861">
    <property type="entry name" value="Transket_pyr"/>
    <property type="match status" value="1"/>
</dbReference>
<dbReference type="Pfam" id="PF02780">
    <property type="entry name" value="Transketolase_C"/>
    <property type="match status" value="1"/>
</dbReference>
<evidence type="ECO:0000256" key="1">
    <source>
        <dbReference type="ARBA" id="ARBA00001946"/>
    </source>
</evidence>
<dbReference type="Gene3D" id="3.40.50.970">
    <property type="match status" value="1"/>
</dbReference>
<evidence type="ECO:0000256" key="7">
    <source>
        <dbReference type="ARBA" id="ARBA00022679"/>
    </source>
</evidence>
<evidence type="ECO:0000313" key="14">
    <source>
        <dbReference type="EMBL" id="MBF1352615.1"/>
    </source>
</evidence>
<evidence type="ECO:0000256" key="6">
    <source>
        <dbReference type="ARBA" id="ARBA00013150"/>
    </source>
</evidence>
<keyword evidence="10" id="KW-0784">Thiamine biosynthesis</keyword>
<dbReference type="InterPro" id="IPR029061">
    <property type="entry name" value="THDP-binding"/>
</dbReference>
<comment type="subunit">
    <text evidence="5">Homodimer.</text>
</comment>
<dbReference type="InterPro" id="IPR005475">
    <property type="entry name" value="Transketolase-like_Pyr-bd"/>
</dbReference>
<dbReference type="CDD" id="cd07033">
    <property type="entry name" value="TPP_PYR_DXS_TK_like"/>
    <property type="match status" value="1"/>
</dbReference>
<protein>
    <recommendedName>
        <fullName evidence="6">1-deoxy-D-xylulose-5-phosphate synthase</fullName>
        <ecNumber evidence="6">2.2.1.7</ecNumber>
    </recommendedName>
</protein>
<evidence type="ECO:0000256" key="3">
    <source>
        <dbReference type="ARBA" id="ARBA00004980"/>
    </source>
</evidence>
<comment type="caution">
    <text evidence="14">The sequence shown here is derived from an EMBL/GenBank/DDBJ whole genome shotgun (WGS) entry which is preliminary data.</text>
</comment>
<accession>A0A930EEA4</accession>
<dbReference type="Pfam" id="PF02779">
    <property type="entry name" value="Transket_pyr"/>
    <property type="match status" value="1"/>
</dbReference>
<dbReference type="SUPFAM" id="SSF52922">
    <property type="entry name" value="TK C-terminal domain-like"/>
    <property type="match status" value="1"/>
</dbReference>
<comment type="pathway">
    <text evidence="3">Metabolic intermediate biosynthesis; 1-deoxy-D-xylulose 5-phosphate biosynthesis; 1-deoxy-D-xylulose 5-phosphate from D-glyceraldehyde 3-phosphate and pyruvate: step 1/1.</text>
</comment>
<dbReference type="InterPro" id="IPR005477">
    <property type="entry name" value="Dxylulose-5-P_synthase"/>
</dbReference>
<comment type="cofactor">
    <cofactor evidence="1">
        <name>Mg(2+)</name>
        <dbReference type="ChEBI" id="CHEBI:18420"/>
    </cofactor>
</comment>
<comment type="similarity">
    <text evidence="4">Belongs to the transketolase family. DXPS subfamily.</text>
</comment>
<dbReference type="GO" id="GO:0009228">
    <property type="term" value="P:thiamine biosynthetic process"/>
    <property type="evidence" value="ECO:0007669"/>
    <property type="project" value="UniProtKB-KW"/>
</dbReference>
<reference evidence="14" key="1">
    <citation type="submission" date="2020-04" db="EMBL/GenBank/DDBJ databases">
        <title>Deep metagenomics examines the oral microbiome during advanced dental caries in children, revealing novel taxa and co-occurrences with host molecules.</title>
        <authorList>
            <person name="Baker J.L."/>
            <person name="Morton J.T."/>
            <person name="Dinis M."/>
            <person name="Alvarez R."/>
            <person name="Tran N.C."/>
            <person name="Knight R."/>
            <person name="Edlund A."/>
        </authorList>
    </citation>
    <scope>NUCLEOTIDE SEQUENCE</scope>
    <source>
        <strain evidence="14">JCVI_24_bin.8</strain>
    </source>
</reference>
<evidence type="ECO:0000256" key="8">
    <source>
        <dbReference type="ARBA" id="ARBA00022723"/>
    </source>
</evidence>
<evidence type="ECO:0000256" key="2">
    <source>
        <dbReference type="ARBA" id="ARBA00001964"/>
    </source>
</evidence>
<keyword evidence="7" id="KW-0808">Transferase</keyword>
<evidence type="ECO:0000259" key="13">
    <source>
        <dbReference type="SMART" id="SM00861"/>
    </source>
</evidence>
<name>A0A930EEA4_9FIRM</name>
<dbReference type="InterPro" id="IPR033248">
    <property type="entry name" value="Transketolase_C"/>
</dbReference>
<evidence type="ECO:0000256" key="10">
    <source>
        <dbReference type="ARBA" id="ARBA00022977"/>
    </source>
</evidence>
<dbReference type="GO" id="GO:0008661">
    <property type="term" value="F:1-deoxy-D-xylulose-5-phosphate synthase activity"/>
    <property type="evidence" value="ECO:0007669"/>
    <property type="project" value="UniProtKB-EC"/>
</dbReference>
<sequence>SEVFGNKLLELAKEDDRIVAITAAMGTATGLGPFCDELPNRFFDVGIAEQHAVLFAAGLAKAGMIPVAPIYSSFLQRAYDQIIEDVCIQNQHVIFGVDRAGLVGADGETHHGVFDLSYLSSIPNMTVFAPADGAQLEEMLEYAVKDMNSPVAIRYPRGSSEFDHLKLKAFTGNNIKLSDGADITIFAVGNMLDTALEAARELMSKDYDVGVTNVCVVSPFEEDLTKIDTKLVITIEDNIVRGGFGEIFATRAIETGNDYGLITFGIPDKFIEQGSIEQLRIECRMTANDIVKGATEYFERKA</sequence>
<keyword evidence="12" id="KW-0414">Isoprene biosynthesis</keyword>
<dbReference type="Gene3D" id="3.40.50.920">
    <property type="match status" value="1"/>
</dbReference>
<keyword evidence="9" id="KW-0460">Magnesium</keyword>
<keyword evidence="11" id="KW-0786">Thiamine pyrophosphate</keyword>
<feature type="domain" description="Transketolase-like pyrimidine-binding" evidence="13">
    <location>
        <begin position="1"/>
        <end position="162"/>
    </location>
</feature>